<keyword evidence="4" id="KW-1185">Reference proteome</keyword>
<protein>
    <submittedName>
        <fullName evidence="3">Tetratricopeptide repeat protein</fullName>
    </submittedName>
</protein>
<accession>A0ABV6HF16</accession>
<feature type="chain" id="PRO_5047145018" evidence="2">
    <location>
        <begin position="22"/>
        <end position="495"/>
    </location>
</feature>
<dbReference type="EMBL" id="JBHLWO010000001">
    <property type="protein sequence ID" value="MFC0317484.1"/>
    <property type="molecule type" value="Genomic_DNA"/>
</dbReference>
<evidence type="ECO:0000313" key="4">
    <source>
        <dbReference type="Proteomes" id="UP001589774"/>
    </source>
</evidence>
<dbReference type="Proteomes" id="UP001589774">
    <property type="component" value="Unassembled WGS sequence"/>
</dbReference>
<comment type="caution">
    <text evidence="3">The sequence shown here is derived from an EMBL/GenBank/DDBJ whole genome shotgun (WGS) entry which is preliminary data.</text>
</comment>
<keyword evidence="2" id="KW-0732">Signal</keyword>
<evidence type="ECO:0000313" key="3">
    <source>
        <dbReference type="EMBL" id="MFC0317484.1"/>
    </source>
</evidence>
<proteinExistence type="predicted"/>
<feature type="repeat" description="TPR" evidence="1">
    <location>
        <begin position="442"/>
        <end position="475"/>
    </location>
</feature>
<dbReference type="InterPro" id="IPR019734">
    <property type="entry name" value="TPR_rpt"/>
</dbReference>
<dbReference type="InterPro" id="IPR011990">
    <property type="entry name" value="TPR-like_helical_dom_sf"/>
</dbReference>
<evidence type="ECO:0000256" key="1">
    <source>
        <dbReference type="PROSITE-ProRule" id="PRU00339"/>
    </source>
</evidence>
<dbReference type="Gene3D" id="1.25.40.10">
    <property type="entry name" value="Tetratricopeptide repeat domain"/>
    <property type="match status" value="1"/>
</dbReference>
<gene>
    <name evidence="3" type="ORF">ACFFI0_04150</name>
</gene>
<keyword evidence="1" id="KW-0802">TPR repeat</keyword>
<dbReference type="PROSITE" id="PS50005">
    <property type="entry name" value="TPR"/>
    <property type="match status" value="1"/>
</dbReference>
<evidence type="ECO:0000256" key="2">
    <source>
        <dbReference type="SAM" id="SignalP"/>
    </source>
</evidence>
<organism evidence="3 4">
    <name type="scientific">Olivibacter oleidegradans</name>
    <dbReference type="NCBI Taxonomy" id="760123"/>
    <lineage>
        <taxon>Bacteria</taxon>
        <taxon>Pseudomonadati</taxon>
        <taxon>Bacteroidota</taxon>
        <taxon>Sphingobacteriia</taxon>
        <taxon>Sphingobacteriales</taxon>
        <taxon>Sphingobacteriaceae</taxon>
        <taxon>Olivibacter</taxon>
    </lineage>
</organism>
<feature type="signal peptide" evidence="2">
    <location>
        <begin position="1"/>
        <end position="21"/>
    </location>
</feature>
<name>A0ABV6HF16_9SPHI</name>
<sequence length="495" mass="56897">MARKLVLLLTLSFSLFPRTYAAFDFSANCKQAYVEILNLRLDLAKQYLEKERLVNPENNFIPLLENYVDYFYILSCDDKSAFDKLKKNKSSRLSQLGGGDKNSPYYLFAQAEINLQWALLRGKYQEYVASALEIKKAYNMLHENMEKFPEFLPNKKGLGMVNAVIGSLPTGAQKALGTLGVHGSTQRGEKMLEELVNSLPGSAYEIFYDESVFYLMQVWVNITKKKQAFEKIYFLTGKMQDDSLLKLYIRAFTAFKTGHNDEAIAYLIAKPKSADYVNYPYLDYLQGMAKLHKLDFSAKVDFQRFLEESAGGSYIKDTYLHLAYISLLKGDSLNYKAYLSKIQLNGTTYDEKDKQALNEANEGVPNESLLKARFLFDGGYYERAKDVLEKENANNYKQKRDKIEYCYRFARVFHETGGINGAIKFYQYTIAFGKDSKYYYAANAALFLGDIYVEKKRYKMAADCYSKAINMKNHDYESSIENKAKEALKRIAGKY</sequence>
<dbReference type="SUPFAM" id="SSF48452">
    <property type="entry name" value="TPR-like"/>
    <property type="match status" value="1"/>
</dbReference>
<reference evidence="3 4" key="1">
    <citation type="submission" date="2024-09" db="EMBL/GenBank/DDBJ databases">
        <authorList>
            <person name="Sun Q."/>
            <person name="Mori K."/>
        </authorList>
    </citation>
    <scope>NUCLEOTIDE SEQUENCE [LARGE SCALE GENOMIC DNA]</scope>
    <source>
        <strain evidence="3 4">CCM 7765</strain>
    </source>
</reference>
<dbReference type="RefSeq" id="WP_130854588.1">
    <property type="nucleotide sequence ID" value="NZ_JBHLWO010000001.1"/>
</dbReference>
<dbReference type="SMART" id="SM00028">
    <property type="entry name" value="TPR"/>
    <property type="match status" value="2"/>
</dbReference>